<proteinExistence type="predicted"/>
<keyword evidence="1" id="KW-0472">Membrane</keyword>
<evidence type="ECO:0000256" key="1">
    <source>
        <dbReference type="SAM" id="Phobius"/>
    </source>
</evidence>
<keyword evidence="3" id="KW-1185">Reference proteome</keyword>
<sequence>MDAVLALCLNDCFHCGVSDHGAQLLASLAHFYPSLRNAWKVQWPRATRASVAWKRRVPAGAQLPMPKAAAMAVCLLLVEAGAPWMAVWVAMSFVAYLRPGETFRLEGGGLVPPSPAAGSQCRDWGLPLREVASLVPGKTGLRDESVLIDMGPWLIPALEYLRARRSLPRTAFGHSRPRPFDYSTVNA</sequence>
<evidence type="ECO:0000313" key="2">
    <source>
        <dbReference type="EMBL" id="CAK0882151.1"/>
    </source>
</evidence>
<accession>A0ABN9W9Z0</accession>
<dbReference type="Proteomes" id="UP001189429">
    <property type="component" value="Unassembled WGS sequence"/>
</dbReference>
<keyword evidence="1" id="KW-0812">Transmembrane</keyword>
<gene>
    <name evidence="2" type="ORF">PCOR1329_LOCUS64760</name>
</gene>
<feature type="transmembrane region" description="Helical" evidence="1">
    <location>
        <begin position="68"/>
        <end position="97"/>
    </location>
</feature>
<organism evidence="2 3">
    <name type="scientific">Prorocentrum cordatum</name>
    <dbReference type="NCBI Taxonomy" id="2364126"/>
    <lineage>
        <taxon>Eukaryota</taxon>
        <taxon>Sar</taxon>
        <taxon>Alveolata</taxon>
        <taxon>Dinophyceae</taxon>
        <taxon>Prorocentrales</taxon>
        <taxon>Prorocentraceae</taxon>
        <taxon>Prorocentrum</taxon>
    </lineage>
</organism>
<protein>
    <submittedName>
        <fullName evidence="2">Uncharacterized protein</fullName>
    </submittedName>
</protein>
<evidence type="ECO:0000313" key="3">
    <source>
        <dbReference type="Proteomes" id="UP001189429"/>
    </source>
</evidence>
<comment type="caution">
    <text evidence="2">The sequence shown here is derived from an EMBL/GenBank/DDBJ whole genome shotgun (WGS) entry which is preliminary data.</text>
</comment>
<name>A0ABN9W9Z0_9DINO</name>
<keyword evidence="1" id="KW-1133">Transmembrane helix</keyword>
<dbReference type="EMBL" id="CAUYUJ010018273">
    <property type="protein sequence ID" value="CAK0882151.1"/>
    <property type="molecule type" value="Genomic_DNA"/>
</dbReference>
<reference evidence="2" key="1">
    <citation type="submission" date="2023-10" db="EMBL/GenBank/DDBJ databases">
        <authorList>
            <person name="Chen Y."/>
            <person name="Shah S."/>
            <person name="Dougan E. K."/>
            <person name="Thang M."/>
            <person name="Chan C."/>
        </authorList>
    </citation>
    <scope>NUCLEOTIDE SEQUENCE [LARGE SCALE GENOMIC DNA]</scope>
</reference>